<dbReference type="RefSeq" id="WP_145024233.1">
    <property type="nucleotide sequence ID" value="NZ_VLLN01000021.1"/>
</dbReference>
<keyword evidence="2" id="KW-1185">Reference proteome</keyword>
<proteinExistence type="predicted"/>
<name>A0A562VI28_9BACT</name>
<protein>
    <submittedName>
        <fullName evidence="1">Uncharacterized protein</fullName>
    </submittedName>
</protein>
<dbReference type="OrthoDB" id="5298181at2"/>
<gene>
    <name evidence="1" type="ORF">JN12_03020</name>
</gene>
<dbReference type="AlphaFoldDB" id="A0A562VI28"/>
<organism evidence="1 2">
    <name type="scientific">Geobacter argillaceus</name>
    <dbReference type="NCBI Taxonomy" id="345631"/>
    <lineage>
        <taxon>Bacteria</taxon>
        <taxon>Pseudomonadati</taxon>
        <taxon>Thermodesulfobacteriota</taxon>
        <taxon>Desulfuromonadia</taxon>
        <taxon>Geobacterales</taxon>
        <taxon>Geobacteraceae</taxon>
        <taxon>Geobacter</taxon>
    </lineage>
</organism>
<comment type="caution">
    <text evidence="1">The sequence shown here is derived from an EMBL/GenBank/DDBJ whole genome shotgun (WGS) entry which is preliminary data.</text>
</comment>
<reference evidence="1 2" key="1">
    <citation type="submission" date="2019-07" db="EMBL/GenBank/DDBJ databases">
        <title>Genomic Encyclopedia of Archaeal and Bacterial Type Strains, Phase II (KMG-II): from individual species to whole genera.</title>
        <authorList>
            <person name="Goeker M."/>
        </authorList>
    </citation>
    <scope>NUCLEOTIDE SEQUENCE [LARGE SCALE GENOMIC DNA]</scope>
    <source>
        <strain evidence="1 2">ATCC BAA-1139</strain>
    </source>
</reference>
<sequence>MSRQLNLRVSDQFAERLDRVARRLGKPMASVLEAIGTPALESAEEDVIFESEALEAWEEYQLTGIHLEAPAVEEMFAGALKRARSVIE</sequence>
<dbReference type="Proteomes" id="UP000319449">
    <property type="component" value="Unassembled WGS sequence"/>
</dbReference>
<accession>A0A562VI28</accession>
<dbReference type="EMBL" id="VLLN01000021">
    <property type="protein sequence ID" value="TWJ17481.1"/>
    <property type="molecule type" value="Genomic_DNA"/>
</dbReference>
<evidence type="ECO:0000313" key="1">
    <source>
        <dbReference type="EMBL" id="TWJ17481.1"/>
    </source>
</evidence>
<evidence type="ECO:0000313" key="2">
    <source>
        <dbReference type="Proteomes" id="UP000319449"/>
    </source>
</evidence>